<protein>
    <recommendedName>
        <fullName evidence="2">Succinate dehydrogenase assembly factor 4, mitochondrial</fullName>
    </recommendedName>
</protein>
<dbReference type="InterPro" id="IPR012875">
    <property type="entry name" value="SDHF4"/>
</dbReference>
<feature type="region of interest" description="Disordered" evidence="3">
    <location>
        <begin position="22"/>
        <end position="84"/>
    </location>
</feature>
<evidence type="ECO:0000313" key="5">
    <source>
        <dbReference type="Proteomes" id="UP000663699"/>
    </source>
</evidence>
<dbReference type="EMBL" id="CP054537">
    <property type="protein sequence ID" value="QSL65338.1"/>
    <property type="molecule type" value="Genomic_DNA"/>
</dbReference>
<accession>A0A899G1V5</accession>
<dbReference type="AlphaFoldDB" id="A0A899G1V5"/>
<dbReference type="Proteomes" id="UP000663699">
    <property type="component" value="Chromosome 6"/>
</dbReference>
<evidence type="ECO:0000256" key="3">
    <source>
        <dbReference type="SAM" id="MobiDB-lite"/>
    </source>
</evidence>
<evidence type="ECO:0000256" key="1">
    <source>
        <dbReference type="ARBA" id="ARBA00005701"/>
    </source>
</evidence>
<name>A0A899G1V5_9ASCO</name>
<proteinExistence type="inferred from homology"/>
<keyword evidence="5" id="KW-1185">Reference proteome</keyword>
<evidence type="ECO:0000256" key="2">
    <source>
        <dbReference type="ARBA" id="ARBA00022170"/>
    </source>
</evidence>
<dbReference type="GO" id="GO:0005739">
    <property type="term" value="C:mitochondrion"/>
    <property type="evidence" value="ECO:0007669"/>
    <property type="project" value="TreeGrafter"/>
</dbReference>
<dbReference type="PANTHER" id="PTHR28524:SF3">
    <property type="entry name" value="SUCCINATE DEHYDROGENASE ASSEMBLY FACTOR 4, MITOCHONDRIAL"/>
    <property type="match status" value="1"/>
</dbReference>
<gene>
    <name evidence="4" type="ORF">MERGE_002648</name>
</gene>
<evidence type="ECO:0000313" key="4">
    <source>
        <dbReference type="EMBL" id="QSL65338.1"/>
    </source>
</evidence>
<feature type="compositionally biased region" description="Polar residues" evidence="3">
    <location>
        <begin position="22"/>
        <end position="32"/>
    </location>
</feature>
<dbReference type="GO" id="GO:0034553">
    <property type="term" value="P:mitochondrial respiratory chain complex II assembly"/>
    <property type="evidence" value="ECO:0007669"/>
    <property type="project" value="TreeGrafter"/>
</dbReference>
<comment type="similarity">
    <text evidence="1">Belongs to the SDHAF4 family.</text>
</comment>
<feature type="compositionally biased region" description="Basic and acidic residues" evidence="3">
    <location>
        <begin position="69"/>
        <end position="84"/>
    </location>
</feature>
<dbReference type="PANTHER" id="PTHR28524">
    <property type="entry name" value="SUCCINATE DEHYDROGENASE ASSEMBLY FACTOR 4, MITOCHONDRIAL"/>
    <property type="match status" value="1"/>
</dbReference>
<organism evidence="4 5">
    <name type="scientific">Pneumocystis wakefieldiae</name>
    <dbReference type="NCBI Taxonomy" id="38082"/>
    <lineage>
        <taxon>Eukaryota</taxon>
        <taxon>Fungi</taxon>
        <taxon>Dikarya</taxon>
        <taxon>Ascomycota</taxon>
        <taxon>Taphrinomycotina</taxon>
        <taxon>Pneumocystomycetes</taxon>
        <taxon>Pneumocystaceae</taxon>
        <taxon>Pneumocystis</taxon>
    </lineage>
</organism>
<sequence>MSFLYRKTSLSRFFTTVSGISKNETKSSISKENLSKKKKHPDPRKSPKSEFEGDVNPETGEIGGPKTDPLIHGDYSFKGRTVDF</sequence>
<dbReference type="OrthoDB" id="201362at2759"/>
<dbReference type="Pfam" id="PF07896">
    <property type="entry name" value="DUF1674"/>
    <property type="match status" value="1"/>
</dbReference>
<reference evidence="4" key="1">
    <citation type="submission" date="2020-06" db="EMBL/GenBank/DDBJ databases">
        <title>Genomes of multiple members of Pneumocystis genus reveal paths to human pathogen Pneumocystis jirovecii.</title>
        <authorList>
            <person name="Cisse O.H."/>
            <person name="Ma L."/>
            <person name="Dekker J."/>
            <person name="Khil P."/>
            <person name="Jo J."/>
            <person name="Brenchley J."/>
            <person name="Blair R."/>
            <person name="Pahar B."/>
            <person name="Chabe M."/>
            <person name="Van Rompay K.A."/>
            <person name="Keesler R."/>
            <person name="Sukura A."/>
            <person name="Hirsch V."/>
            <person name="Kutty G."/>
            <person name="Liu Y."/>
            <person name="Peng L."/>
            <person name="Chen J."/>
            <person name="Song J."/>
            <person name="Weissenbacher-Lang C."/>
            <person name="Xu J."/>
            <person name="Upham N.S."/>
            <person name="Stajich J.E."/>
            <person name="Cuomo C.A."/>
            <person name="Cushion M.T."/>
            <person name="Kovacs J.A."/>
        </authorList>
    </citation>
    <scope>NUCLEOTIDE SEQUENCE</scope>
    <source>
        <strain evidence="4">2A</strain>
    </source>
</reference>